<dbReference type="PANTHER" id="PTHR43790:SF3">
    <property type="entry name" value="D-ALLOSE IMPORT ATP-BINDING PROTEIN ALSA-RELATED"/>
    <property type="match status" value="1"/>
</dbReference>
<evidence type="ECO:0000313" key="11">
    <source>
        <dbReference type="Proteomes" id="UP000092024"/>
    </source>
</evidence>
<proteinExistence type="predicted"/>
<dbReference type="CDD" id="cd03215">
    <property type="entry name" value="ABC_Carb_Monos_II"/>
    <property type="match status" value="1"/>
</dbReference>
<dbReference type="STRING" id="1844972.A7K91_15590"/>
<name>A0A1A5YB06_9BACL</name>
<evidence type="ECO:0000259" key="9">
    <source>
        <dbReference type="PROSITE" id="PS50893"/>
    </source>
</evidence>
<dbReference type="RefSeq" id="WP_068686925.1">
    <property type="nucleotide sequence ID" value="NZ_LYPA01000078.1"/>
</dbReference>
<feature type="domain" description="ABC transporter" evidence="9">
    <location>
        <begin position="4"/>
        <end position="242"/>
    </location>
</feature>
<keyword evidence="5" id="KW-0547">Nucleotide-binding</keyword>
<keyword evidence="7" id="KW-1278">Translocase</keyword>
<evidence type="ECO:0000256" key="3">
    <source>
        <dbReference type="ARBA" id="ARBA00022597"/>
    </source>
</evidence>
<dbReference type="InterPro" id="IPR050107">
    <property type="entry name" value="ABC_carbohydrate_import_ATPase"/>
</dbReference>
<dbReference type="GO" id="GO:0016887">
    <property type="term" value="F:ATP hydrolysis activity"/>
    <property type="evidence" value="ECO:0007669"/>
    <property type="project" value="InterPro"/>
</dbReference>
<keyword evidence="4" id="KW-0677">Repeat</keyword>
<dbReference type="PROSITE" id="PS00211">
    <property type="entry name" value="ABC_TRANSPORTER_1"/>
    <property type="match status" value="1"/>
</dbReference>
<keyword evidence="3" id="KW-0762">Sugar transport</keyword>
<keyword evidence="11" id="KW-1185">Reference proteome</keyword>
<dbReference type="CDD" id="cd03216">
    <property type="entry name" value="ABC_Carb_Monos_I"/>
    <property type="match status" value="1"/>
</dbReference>
<organism evidence="10 11">
    <name type="scientific">Paenibacillus oryzae</name>
    <dbReference type="NCBI Taxonomy" id="1844972"/>
    <lineage>
        <taxon>Bacteria</taxon>
        <taxon>Bacillati</taxon>
        <taxon>Bacillota</taxon>
        <taxon>Bacilli</taxon>
        <taxon>Bacillales</taxon>
        <taxon>Paenibacillaceae</taxon>
        <taxon>Paenibacillus</taxon>
    </lineage>
</organism>
<sequence>MTLLKVEGLNKVFGQHYALSGVGLEVKPGEVHALVGENGAGKSTFIKIMTGVYTLDAGTIQWKGAKVDIPDPVASRRLGINVVHQDRHLVPSFTGYENLFLGLDYPANQARIGVNWKAMKQQAEKLRNDLGVDIDLNKTADRMFPPEKTMLEILRAMMLECQLLILDEPTASLTDQEAEKLFALIKRLTEQGTAILYVSHRMDEIFRLSDRITVFRNGQRVATVNTSETDKDGLVRLMSNAEVKKSQKRTGISATEENVLELKGLSTKDGKVKEVSLSVRKGEIVGIFGLAGAGRTELLETIYGLREPAGGSIQLAGRRVAAPTPKRSLENGVVLIPEERKRDALILGMSIRENMTLPVLKRFSGLLKLRSRAERTEVNAWMQEMNVKAAGSEQMIGQLSGGNQQKVVFAKALLSNPVLFLCDEPTQAVDVMTREEIHRLLKAQADKGCGVLFVSSDLQEVLDISDRLYVLHDSHFVAELDNDGVTSEQVLGYCYSHGKGSEHHG</sequence>
<dbReference type="SMART" id="SM00382">
    <property type="entry name" value="AAA"/>
    <property type="match status" value="2"/>
</dbReference>
<dbReference type="Gene3D" id="3.40.50.300">
    <property type="entry name" value="P-loop containing nucleotide triphosphate hydrolases"/>
    <property type="match status" value="2"/>
</dbReference>
<evidence type="ECO:0000256" key="4">
    <source>
        <dbReference type="ARBA" id="ARBA00022737"/>
    </source>
</evidence>
<evidence type="ECO:0000256" key="6">
    <source>
        <dbReference type="ARBA" id="ARBA00022840"/>
    </source>
</evidence>
<dbReference type="GO" id="GO:0005524">
    <property type="term" value="F:ATP binding"/>
    <property type="evidence" value="ECO:0007669"/>
    <property type="project" value="UniProtKB-KW"/>
</dbReference>
<evidence type="ECO:0000256" key="8">
    <source>
        <dbReference type="ARBA" id="ARBA00023136"/>
    </source>
</evidence>
<keyword evidence="6" id="KW-0067">ATP-binding</keyword>
<evidence type="ECO:0000256" key="2">
    <source>
        <dbReference type="ARBA" id="ARBA00022475"/>
    </source>
</evidence>
<dbReference type="InterPro" id="IPR017871">
    <property type="entry name" value="ABC_transporter-like_CS"/>
</dbReference>
<evidence type="ECO:0000313" key="10">
    <source>
        <dbReference type="EMBL" id="OBR62811.1"/>
    </source>
</evidence>
<keyword evidence="2" id="KW-1003">Cell membrane</keyword>
<comment type="caution">
    <text evidence="10">The sequence shown here is derived from an EMBL/GenBank/DDBJ whole genome shotgun (WGS) entry which is preliminary data.</text>
</comment>
<dbReference type="Proteomes" id="UP000092024">
    <property type="component" value="Unassembled WGS sequence"/>
</dbReference>
<evidence type="ECO:0000256" key="5">
    <source>
        <dbReference type="ARBA" id="ARBA00022741"/>
    </source>
</evidence>
<accession>A0A1A5YB06</accession>
<protein>
    <recommendedName>
        <fullName evidence="9">ABC transporter domain-containing protein</fullName>
    </recommendedName>
</protein>
<dbReference type="PROSITE" id="PS50893">
    <property type="entry name" value="ABC_TRANSPORTER_2"/>
    <property type="match status" value="2"/>
</dbReference>
<reference evidence="10 11" key="1">
    <citation type="submission" date="2016-05" db="EMBL/GenBank/DDBJ databases">
        <title>Paenibacillus oryzae. sp. nov., isolated from the rice root.</title>
        <authorList>
            <person name="Zhang J."/>
            <person name="Zhang X."/>
        </authorList>
    </citation>
    <scope>NUCLEOTIDE SEQUENCE [LARGE SCALE GENOMIC DNA]</scope>
    <source>
        <strain evidence="10 11">1DrF-4</strain>
    </source>
</reference>
<evidence type="ECO:0000256" key="1">
    <source>
        <dbReference type="ARBA" id="ARBA00022448"/>
    </source>
</evidence>
<dbReference type="AlphaFoldDB" id="A0A1A5YB06"/>
<dbReference type="InterPro" id="IPR003439">
    <property type="entry name" value="ABC_transporter-like_ATP-bd"/>
</dbReference>
<gene>
    <name evidence="10" type="ORF">A7K91_15590</name>
</gene>
<dbReference type="PANTHER" id="PTHR43790">
    <property type="entry name" value="CARBOHYDRATE TRANSPORT ATP-BINDING PROTEIN MG119-RELATED"/>
    <property type="match status" value="1"/>
</dbReference>
<dbReference type="InterPro" id="IPR027417">
    <property type="entry name" value="P-loop_NTPase"/>
</dbReference>
<feature type="domain" description="ABC transporter" evidence="9">
    <location>
        <begin position="254"/>
        <end position="498"/>
    </location>
</feature>
<dbReference type="InterPro" id="IPR003593">
    <property type="entry name" value="AAA+_ATPase"/>
</dbReference>
<dbReference type="EMBL" id="LYPA01000078">
    <property type="protein sequence ID" value="OBR62811.1"/>
    <property type="molecule type" value="Genomic_DNA"/>
</dbReference>
<dbReference type="SUPFAM" id="SSF52540">
    <property type="entry name" value="P-loop containing nucleoside triphosphate hydrolases"/>
    <property type="match status" value="2"/>
</dbReference>
<keyword evidence="8" id="KW-0472">Membrane</keyword>
<evidence type="ECO:0000256" key="7">
    <source>
        <dbReference type="ARBA" id="ARBA00022967"/>
    </source>
</evidence>
<keyword evidence="1" id="KW-0813">Transport</keyword>
<dbReference type="Pfam" id="PF00005">
    <property type="entry name" value="ABC_tran"/>
    <property type="match status" value="2"/>
</dbReference>